<feature type="domain" description="ENPP1-3/EXOG-like endonuclease/phosphodiesterase" evidence="1">
    <location>
        <begin position="170"/>
        <end position="382"/>
    </location>
</feature>
<evidence type="ECO:0000313" key="3">
    <source>
        <dbReference type="EMBL" id="CAG2237314.1"/>
    </source>
</evidence>
<dbReference type="SMART" id="SM00892">
    <property type="entry name" value="Endonuclease_NS"/>
    <property type="match status" value="1"/>
</dbReference>
<dbReference type="InterPro" id="IPR039015">
    <property type="entry name" value="ENDOD1"/>
</dbReference>
<dbReference type="GO" id="GO:0016787">
    <property type="term" value="F:hydrolase activity"/>
    <property type="evidence" value="ECO:0007669"/>
    <property type="project" value="InterPro"/>
</dbReference>
<reference evidence="3" key="1">
    <citation type="submission" date="2021-03" db="EMBL/GenBank/DDBJ databases">
        <authorList>
            <person name="Bekaert M."/>
        </authorList>
    </citation>
    <scope>NUCLEOTIDE SEQUENCE</scope>
</reference>
<evidence type="ECO:0008006" key="5">
    <source>
        <dbReference type="Google" id="ProtNLM"/>
    </source>
</evidence>
<dbReference type="InterPro" id="IPR020821">
    <property type="entry name" value="ENPP1-3/EXOG-like_nuc-like"/>
</dbReference>
<dbReference type="InterPro" id="IPR044925">
    <property type="entry name" value="His-Me_finger_sf"/>
</dbReference>
<sequence length="429" mass="48778">MTFNLKNHTMAAHIFREQGGNSLDTTGIFCFASKTSSVLKCLHVEDDLKEVQGQAVNAVNGMENPCYFQQPEVYPNVARPVSTPVPSPLQCRRLIKTKRILILQVNNEDPNILFDLFIFMQNSLIVQSEVSKDFFNCKHCFFQDTPPYLNGLTEQNSVQICQRHRSMLNRYFFAINYNRIHRIPHYSAYLIDSFDTGGKRHGSWLLEPQLADKGYSGDLVNDNNQPKYRDSQALDEDYKAGGYDRGHLNPSFYHRETNVARLVTNSLTNVAPQVGDFNKGIWNKLEISLYNAMNDSCNFAGAKRYFITGVVPSSGRTISNDRVNVPDYFWTAMCCDSSGANDPSKNMMGWSAAFIGGNMINSSIWVYTIEDFLNYLAKLLSSSNPKLFADYNNGETEIRNCLFNQRQASTMVNGIIRDNDRFENKSLFN</sequence>
<gene>
    <name evidence="3" type="ORF">MEDL_49786</name>
</gene>
<comment type="caution">
    <text evidence="3">The sequence shown here is derived from an EMBL/GenBank/DDBJ whole genome shotgun (WGS) entry which is preliminary data.</text>
</comment>
<dbReference type="PANTHER" id="PTHR21472:SF7">
    <property type="entry name" value="ENDONUCLEASE G, MITOCHONDRIAL-LIKE ISOFORM X2"/>
    <property type="match status" value="1"/>
</dbReference>
<dbReference type="GO" id="GO:0046872">
    <property type="term" value="F:metal ion binding"/>
    <property type="evidence" value="ECO:0007669"/>
    <property type="project" value="InterPro"/>
</dbReference>
<dbReference type="Gene3D" id="3.40.570.10">
    <property type="entry name" value="Extracellular Endonuclease, subunit A"/>
    <property type="match status" value="1"/>
</dbReference>
<evidence type="ECO:0000259" key="2">
    <source>
        <dbReference type="SMART" id="SM00892"/>
    </source>
</evidence>
<dbReference type="OrthoDB" id="6085830at2759"/>
<dbReference type="InterPro" id="IPR044929">
    <property type="entry name" value="DNA/RNA_non-sp_Endonuclease_sf"/>
</dbReference>
<dbReference type="GO" id="GO:0003676">
    <property type="term" value="F:nucleic acid binding"/>
    <property type="evidence" value="ECO:0007669"/>
    <property type="project" value="InterPro"/>
</dbReference>
<name>A0A8S3U5B6_MYTED</name>
<dbReference type="SMART" id="SM00477">
    <property type="entry name" value="NUC"/>
    <property type="match status" value="1"/>
</dbReference>
<dbReference type="EMBL" id="CAJPWZ010002386">
    <property type="protein sequence ID" value="CAG2237314.1"/>
    <property type="molecule type" value="Genomic_DNA"/>
</dbReference>
<protein>
    <recommendedName>
        <fullName evidence="5">Endonuclease</fullName>
    </recommendedName>
</protein>
<dbReference type="Pfam" id="PF01223">
    <property type="entry name" value="Endonuclease_NS"/>
    <property type="match status" value="1"/>
</dbReference>
<dbReference type="Proteomes" id="UP000683360">
    <property type="component" value="Unassembled WGS sequence"/>
</dbReference>
<evidence type="ECO:0000259" key="1">
    <source>
        <dbReference type="SMART" id="SM00477"/>
    </source>
</evidence>
<feature type="domain" description="DNA/RNA non-specific endonuclease/pyrophosphatase/phosphodiesterase" evidence="2">
    <location>
        <begin position="169"/>
        <end position="379"/>
    </location>
</feature>
<dbReference type="AlphaFoldDB" id="A0A8S3U5B6"/>
<accession>A0A8S3U5B6</accession>
<dbReference type="InterPro" id="IPR001604">
    <property type="entry name" value="Endo_G_ENPP1-like_dom"/>
</dbReference>
<dbReference type="SUPFAM" id="SSF54060">
    <property type="entry name" value="His-Me finger endonucleases"/>
    <property type="match status" value="1"/>
</dbReference>
<dbReference type="PANTHER" id="PTHR21472">
    <property type="entry name" value="ENDONUCLEASE DOMAIN-CONTAINING 1 PROTEIN ENDOD1"/>
    <property type="match status" value="1"/>
</dbReference>
<keyword evidence="4" id="KW-1185">Reference proteome</keyword>
<organism evidence="3 4">
    <name type="scientific">Mytilus edulis</name>
    <name type="common">Blue mussel</name>
    <dbReference type="NCBI Taxonomy" id="6550"/>
    <lineage>
        <taxon>Eukaryota</taxon>
        <taxon>Metazoa</taxon>
        <taxon>Spiralia</taxon>
        <taxon>Lophotrochozoa</taxon>
        <taxon>Mollusca</taxon>
        <taxon>Bivalvia</taxon>
        <taxon>Autobranchia</taxon>
        <taxon>Pteriomorphia</taxon>
        <taxon>Mytilida</taxon>
        <taxon>Mytiloidea</taxon>
        <taxon>Mytilidae</taxon>
        <taxon>Mytilinae</taxon>
        <taxon>Mytilus</taxon>
    </lineage>
</organism>
<evidence type="ECO:0000313" key="4">
    <source>
        <dbReference type="Proteomes" id="UP000683360"/>
    </source>
</evidence>
<proteinExistence type="predicted"/>